<reference evidence="7 8" key="1">
    <citation type="journal article" date="2019" name="Genome Biol. Evol.">
        <title>Whole-Genome Sequencing of the Giant Devil Catfish, Bagarius yarrelli.</title>
        <authorList>
            <person name="Jiang W."/>
            <person name="Lv Y."/>
            <person name="Cheng L."/>
            <person name="Yang K."/>
            <person name="Chao B."/>
            <person name="Wang X."/>
            <person name="Li Y."/>
            <person name="Pan X."/>
            <person name="You X."/>
            <person name="Zhang Y."/>
            <person name="Yang J."/>
            <person name="Li J."/>
            <person name="Zhang X."/>
            <person name="Liu S."/>
            <person name="Sun C."/>
            <person name="Yang J."/>
            <person name="Shi Q."/>
        </authorList>
    </citation>
    <scope>NUCLEOTIDE SEQUENCE [LARGE SCALE GENOMIC DNA]</scope>
    <source>
        <strain evidence="7">JWS20170419001</strain>
        <tissue evidence="7">Muscle</tissue>
    </source>
</reference>
<comment type="subcellular location">
    <subcellularLocation>
        <location evidence="1">Membrane</location>
        <topology evidence="1">Multi-pass membrane protein</topology>
    </subcellularLocation>
</comment>
<dbReference type="OrthoDB" id="10071849at2759"/>
<evidence type="ECO:0000256" key="2">
    <source>
        <dbReference type="ARBA" id="ARBA00009565"/>
    </source>
</evidence>
<dbReference type="Pfam" id="PF04103">
    <property type="entry name" value="CD20"/>
    <property type="match status" value="1"/>
</dbReference>
<dbReference type="Proteomes" id="UP000319801">
    <property type="component" value="Unassembled WGS sequence"/>
</dbReference>
<keyword evidence="8" id="KW-1185">Reference proteome</keyword>
<gene>
    <name evidence="7" type="ORF">Baya_15365</name>
</gene>
<dbReference type="InterPro" id="IPR030417">
    <property type="entry name" value="MS4A"/>
</dbReference>
<feature type="transmembrane region" description="Helical" evidence="6">
    <location>
        <begin position="56"/>
        <end position="80"/>
    </location>
</feature>
<evidence type="ECO:0000313" key="8">
    <source>
        <dbReference type="Proteomes" id="UP000319801"/>
    </source>
</evidence>
<protein>
    <submittedName>
        <fullName evidence="7">Membrane-spanning 4-domains subfamily A member 15</fullName>
    </submittedName>
</protein>
<evidence type="ECO:0000256" key="1">
    <source>
        <dbReference type="ARBA" id="ARBA00004141"/>
    </source>
</evidence>
<comment type="caution">
    <text evidence="7">The sequence shown here is derived from an EMBL/GenBank/DDBJ whole genome shotgun (WGS) entry which is preliminary data.</text>
</comment>
<organism evidence="7 8">
    <name type="scientific">Bagarius yarrelli</name>
    <name type="common">Goonch</name>
    <name type="synonym">Bagrus yarrelli</name>
    <dbReference type="NCBI Taxonomy" id="175774"/>
    <lineage>
        <taxon>Eukaryota</taxon>
        <taxon>Metazoa</taxon>
        <taxon>Chordata</taxon>
        <taxon>Craniata</taxon>
        <taxon>Vertebrata</taxon>
        <taxon>Euteleostomi</taxon>
        <taxon>Actinopterygii</taxon>
        <taxon>Neopterygii</taxon>
        <taxon>Teleostei</taxon>
        <taxon>Ostariophysi</taxon>
        <taxon>Siluriformes</taxon>
        <taxon>Sisoridae</taxon>
        <taxon>Sisorinae</taxon>
        <taxon>Bagarius</taxon>
    </lineage>
</organism>
<feature type="transmembrane region" description="Helical" evidence="6">
    <location>
        <begin position="25"/>
        <end position="44"/>
    </location>
</feature>
<keyword evidence="3 6" id="KW-0812">Transmembrane</keyword>
<dbReference type="InterPro" id="IPR007237">
    <property type="entry name" value="CD20-like"/>
</dbReference>
<proteinExistence type="inferred from homology"/>
<comment type="similarity">
    <text evidence="2">Belongs to the MS4A family.</text>
</comment>
<dbReference type="AlphaFoldDB" id="A0A556VBV8"/>
<keyword evidence="5 6" id="KW-0472">Membrane</keyword>
<sequence>MIGIVILAFGIILKDTGTLGSRSGIMFWGSVCFVMTGCLAAAVLDNRDSSVVKSSLLANAISIIAALVAVILFSVDLWHMDSAMLGCLNWPEKCGQYEQVLPLIMWYGIYGALVSFALLEFIISICTSVFACKVTCITATQVVYSQPQVYTQTTVYTQPQVNTQQLAPPPMYNPTWNQQVPQPPPPPAPVINYNMV</sequence>
<feature type="transmembrane region" description="Helical" evidence="6">
    <location>
        <begin position="100"/>
        <end position="123"/>
    </location>
</feature>
<accession>A0A556VBV8</accession>
<evidence type="ECO:0000256" key="4">
    <source>
        <dbReference type="ARBA" id="ARBA00022989"/>
    </source>
</evidence>
<keyword evidence="4 6" id="KW-1133">Transmembrane helix</keyword>
<dbReference type="PANTHER" id="PTHR23320">
    <property type="entry name" value="MEMBRANE-SPANNING 4-DOMAINS SUBFAMILY A MS4A -RELATED"/>
    <property type="match status" value="1"/>
</dbReference>
<dbReference type="GO" id="GO:0016020">
    <property type="term" value="C:membrane"/>
    <property type="evidence" value="ECO:0007669"/>
    <property type="project" value="UniProtKB-SubCell"/>
</dbReference>
<evidence type="ECO:0000256" key="6">
    <source>
        <dbReference type="SAM" id="Phobius"/>
    </source>
</evidence>
<dbReference type="EMBL" id="VCAZ01000218">
    <property type="protein sequence ID" value="TTI92385.1"/>
    <property type="molecule type" value="Genomic_DNA"/>
</dbReference>
<evidence type="ECO:0000256" key="3">
    <source>
        <dbReference type="ARBA" id="ARBA00022692"/>
    </source>
</evidence>
<evidence type="ECO:0000256" key="5">
    <source>
        <dbReference type="ARBA" id="ARBA00023136"/>
    </source>
</evidence>
<dbReference type="PANTHER" id="PTHR23320:SF128">
    <property type="entry name" value="MEMBRANE-SPANNING 4-DOMAINS SUBFAMILY A MEMBER 4A"/>
    <property type="match status" value="1"/>
</dbReference>
<evidence type="ECO:0000313" key="7">
    <source>
        <dbReference type="EMBL" id="TTI92385.1"/>
    </source>
</evidence>
<name>A0A556VBV8_BAGYA</name>